<dbReference type="Gene3D" id="3.90.470.20">
    <property type="entry name" value="4'-phosphopantetheinyl transferase domain"/>
    <property type="match status" value="1"/>
</dbReference>
<evidence type="ECO:0000256" key="2">
    <source>
        <dbReference type="ARBA" id="ARBA00022679"/>
    </source>
</evidence>
<feature type="domain" description="4'-phosphopantetheinyl transferase" evidence="4">
    <location>
        <begin position="176"/>
        <end position="238"/>
    </location>
</feature>
<dbReference type="AlphaFoldDB" id="A0A1R4IE14"/>
<dbReference type="InterPro" id="IPR050559">
    <property type="entry name" value="P-Pant_transferase_sf"/>
</dbReference>
<keyword evidence="2 5" id="KW-0808">Transferase</keyword>
<accession>A0A1R4IE14</accession>
<feature type="compositionally biased region" description="Low complexity" evidence="3">
    <location>
        <begin position="11"/>
        <end position="25"/>
    </location>
</feature>
<reference evidence="6" key="1">
    <citation type="submission" date="2017-02" db="EMBL/GenBank/DDBJ databases">
        <authorList>
            <person name="Dridi B."/>
        </authorList>
    </citation>
    <scope>NUCLEOTIDE SEQUENCE [LARGE SCALE GENOMIC DNA]</scope>
    <source>
        <strain evidence="6">EB411</strain>
    </source>
</reference>
<feature type="region of interest" description="Disordered" evidence="3">
    <location>
        <begin position="1"/>
        <end position="33"/>
    </location>
</feature>
<evidence type="ECO:0000313" key="5">
    <source>
        <dbReference type="EMBL" id="SJN17533.1"/>
    </source>
</evidence>
<evidence type="ECO:0000259" key="4">
    <source>
        <dbReference type="Pfam" id="PF01648"/>
    </source>
</evidence>
<dbReference type="Pfam" id="PF01648">
    <property type="entry name" value="ACPS"/>
    <property type="match status" value="1"/>
</dbReference>
<dbReference type="Proteomes" id="UP000196778">
    <property type="component" value="Unassembled WGS sequence"/>
</dbReference>
<dbReference type="RefSeq" id="WP_121657526.1">
    <property type="nucleotide sequence ID" value="NZ_FUKR01000006.1"/>
</dbReference>
<dbReference type="PANTHER" id="PTHR12215:SF10">
    <property type="entry name" value="L-AMINOADIPATE-SEMIALDEHYDE DEHYDROGENASE-PHOSPHOPANTETHEINYL TRANSFERASE"/>
    <property type="match status" value="1"/>
</dbReference>
<dbReference type="PANTHER" id="PTHR12215">
    <property type="entry name" value="PHOSPHOPANTETHEINE TRANSFERASE"/>
    <property type="match status" value="1"/>
</dbReference>
<proteinExistence type="inferred from homology"/>
<dbReference type="EMBL" id="FUKR01000006">
    <property type="protein sequence ID" value="SJN17533.1"/>
    <property type="molecule type" value="Genomic_DNA"/>
</dbReference>
<protein>
    <submittedName>
        <fullName evidence="5">4'-phosphopantetheinyl transferase</fullName>
        <ecNumber evidence="5">2.7.8.-</ecNumber>
    </submittedName>
</protein>
<dbReference type="InterPro" id="IPR008278">
    <property type="entry name" value="4-PPantetheinyl_Trfase_dom"/>
</dbReference>
<organism evidence="5 6">
    <name type="scientific">Mycetocola reblochoni REB411</name>
    <dbReference type="NCBI Taxonomy" id="1255698"/>
    <lineage>
        <taxon>Bacteria</taxon>
        <taxon>Bacillati</taxon>
        <taxon>Actinomycetota</taxon>
        <taxon>Actinomycetes</taxon>
        <taxon>Micrococcales</taxon>
        <taxon>Microbacteriaceae</taxon>
        <taxon>Mycetocola</taxon>
    </lineage>
</organism>
<feature type="compositionally biased region" description="Polar residues" evidence="3">
    <location>
        <begin position="1"/>
        <end position="10"/>
    </location>
</feature>
<evidence type="ECO:0000256" key="1">
    <source>
        <dbReference type="ARBA" id="ARBA00010990"/>
    </source>
</evidence>
<gene>
    <name evidence="5" type="ORF">FM119_01010</name>
</gene>
<dbReference type="GO" id="GO:0019878">
    <property type="term" value="P:lysine biosynthetic process via aminoadipic acid"/>
    <property type="evidence" value="ECO:0007669"/>
    <property type="project" value="TreeGrafter"/>
</dbReference>
<name>A0A1R4IE14_9MICO</name>
<evidence type="ECO:0000256" key="3">
    <source>
        <dbReference type="SAM" id="MobiDB-lite"/>
    </source>
</evidence>
<dbReference type="SUPFAM" id="SSF56214">
    <property type="entry name" value="4'-phosphopantetheinyl transferase"/>
    <property type="match status" value="2"/>
</dbReference>
<evidence type="ECO:0000313" key="6">
    <source>
        <dbReference type="Proteomes" id="UP000196778"/>
    </source>
</evidence>
<dbReference type="GO" id="GO:0000287">
    <property type="term" value="F:magnesium ion binding"/>
    <property type="evidence" value="ECO:0007669"/>
    <property type="project" value="InterPro"/>
</dbReference>
<comment type="similarity">
    <text evidence="1">Belongs to the P-Pant transferase superfamily. Gsp/Sfp/HetI/AcpT family.</text>
</comment>
<sequence length="287" mass="29798">MPGQRTSAEGETSPEPTTRPSTRPRALAPPEAPTARVGIDRIDRIDGIDGVDVFLADLDAAAVTVTGTPCERAPAPLGHSLQEWALARTDVLSAEERHRAARLRLPALAARWSAAHVLLRILLSARTGVRPQDLRFATGEHGKPRIDGCGPHPPSFSLSHTGPHVLLAVATGGVELGVDIESAIGVAAARDVAAALHPRERAELDALGDAALPTATARAWTRTEAALKALGTGLSRDPSIDYLGTGPQPAQPSWLGAHGLVSDLPAPPSAARVRAAICVLPAPGENP</sequence>
<dbReference type="GO" id="GO:0005829">
    <property type="term" value="C:cytosol"/>
    <property type="evidence" value="ECO:0007669"/>
    <property type="project" value="TreeGrafter"/>
</dbReference>
<dbReference type="OrthoDB" id="190168at2"/>
<dbReference type="EC" id="2.7.8.-" evidence="5"/>
<dbReference type="InterPro" id="IPR037143">
    <property type="entry name" value="4-PPantetheinyl_Trfase_dom_sf"/>
</dbReference>
<keyword evidence="6" id="KW-1185">Reference proteome</keyword>
<dbReference type="GO" id="GO:0008897">
    <property type="term" value="F:holo-[acyl-carrier-protein] synthase activity"/>
    <property type="evidence" value="ECO:0007669"/>
    <property type="project" value="InterPro"/>
</dbReference>